<dbReference type="AlphaFoldDB" id="A0A0B6ZVG7"/>
<feature type="region of interest" description="Disordered" evidence="1">
    <location>
        <begin position="1"/>
        <end position="32"/>
    </location>
</feature>
<accession>A0A0B6ZVG7</accession>
<evidence type="ECO:0000313" key="2">
    <source>
        <dbReference type="EMBL" id="CEK71775.1"/>
    </source>
</evidence>
<gene>
    <name evidence="2" type="primary">ORF79786</name>
</gene>
<dbReference type="EMBL" id="HACG01024910">
    <property type="protein sequence ID" value="CEK71775.1"/>
    <property type="molecule type" value="Transcribed_RNA"/>
</dbReference>
<proteinExistence type="predicted"/>
<evidence type="ECO:0000256" key="1">
    <source>
        <dbReference type="SAM" id="MobiDB-lite"/>
    </source>
</evidence>
<sequence>MADPEQETQLLDGTVSHSISESTGIVDNTNEQTDNDGMSEELLSQALADAHAFDTSTITYTVNGEESETCDTVHHDHACVSEGLTLGVDYNGQEHISTDVETILVHSSESILTNRSDAIFSTGTHSLLTNGTSETLGVESNETFTVDIGSLPDNHIISVRNDILPGSVVVSQESEHYQQPVEGDETHLLQDETHQIVHEMETDYIQHTDTQILQSDSDSHLIQSE</sequence>
<feature type="non-terminal residue" evidence="2">
    <location>
        <position position="225"/>
    </location>
</feature>
<name>A0A0B6ZVG7_9EUPU</name>
<feature type="compositionally biased region" description="Polar residues" evidence="1">
    <location>
        <begin position="7"/>
        <end position="32"/>
    </location>
</feature>
<protein>
    <submittedName>
        <fullName evidence="2">Uncharacterized protein</fullName>
    </submittedName>
</protein>
<organism evidence="2">
    <name type="scientific">Arion vulgaris</name>
    <dbReference type="NCBI Taxonomy" id="1028688"/>
    <lineage>
        <taxon>Eukaryota</taxon>
        <taxon>Metazoa</taxon>
        <taxon>Spiralia</taxon>
        <taxon>Lophotrochozoa</taxon>
        <taxon>Mollusca</taxon>
        <taxon>Gastropoda</taxon>
        <taxon>Heterobranchia</taxon>
        <taxon>Euthyneura</taxon>
        <taxon>Panpulmonata</taxon>
        <taxon>Eupulmonata</taxon>
        <taxon>Stylommatophora</taxon>
        <taxon>Helicina</taxon>
        <taxon>Arionoidea</taxon>
        <taxon>Arionidae</taxon>
        <taxon>Arion</taxon>
    </lineage>
</organism>
<reference evidence="2" key="1">
    <citation type="submission" date="2014-12" db="EMBL/GenBank/DDBJ databases">
        <title>Insight into the proteome of Arion vulgaris.</title>
        <authorList>
            <person name="Aradska J."/>
            <person name="Bulat T."/>
            <person name="Smidak R."/>
            <person name="Sarate P."/>
            <person name="Gangsoo J."/>
            <person name="Sialana F."/>
            <person name="Bilban M."/>
            <person name="Lubec G."/>
        </authorList>
    </citation>
    <scope>NUCLEOTIDE SEQUENCE</scope>
    <source>
        <tissue evidence="2">Skin</tissue>
    </source>
</reference>